<dbReference type="GO" id="GO:0003723">
    <property type="term" value="F:RNA binding"/>
    <property type="evidence" value="ECO:0007669"/>
    <property type="project" value="InterPro"/>
</dbReference>
<organism evidence="4 5">
    <name type="scientific">Puccinia graminis f. sp. tritici</name>
    <dbReference type="NCBI Taxonomy" id="56615"/>
    <lineage>
        <taxon>Eukaryota</taxon>
        <taxon>Fungi</taxon>
        <taxon>Dikarya</taxon>
        <taxon>Basidiomycota</taxon>
        <taxon>Pucciniomycotina</taxon>
        <taxon>Pucciniomycetes</taxon>
        <taxon>Pucciniales</taxon>
        <taxon>Pucciniaceae</taxon>
        <taxon>Puccinia</taxon>
    </lineage>
</organism>
<evidence type="ECO:0000256" key="2">
    <source>
        <dbReference type="SAM" id="MobiDB-lite"/>
    </source>
</evidence>
<evidence type="ECO:0000313" key="5">
    <source>
        <dbReference type="Proteomes" id="UP000325313"/>
    </source>
</evidence>
<dbReference type="InterPro" id="IPR039136">
    <property type="entry name" value="NUFIP1-like"/>
</dbReference>
<feature type="compositionally biased region" description="Basic and acidic residues" evidence="2">
    <location>
        <begin position="300"/>
        <end position="312"/>
    </location>
</feature>
<dbReference type="Pfam" id="PF10453">
    <property type="entry name" value="NUFIP1"/>
    <property type="match status" value="1"/>
</dbReference>
<evidence type="ECO:0000256" key="1">
    <source>
        <dbReference type="PROSITE-ProRule" id="PRU00042"/>
    </source>
</evidence>
<feature type="compositionally biased region" description="Low complexity" evidence="2">
    <location>
        <begin position="115"/>
        <end position="126"/>
    </location>
</feature>
<feature type="region of interest" description="Disordered" evidence="2">
    <location>
        <begin position="86"/>
        <end position="139"/>
    </location>
</feature>
<dbReference type="PROSITE" id="PS00028">
    <property type="entry name" value="ZINC_FINGER_C2H2_1"/>
    <property type="match status" value="1"/>
</dbReference>
<evidence type="ECO:0000313" key="4">
    <source>
        <dbReference type="EMBL" id="KAA1138844.1"/>
    </source>
</evidence>
<evidence type="ECO:0000259" key="3">
    <source>
        <dbReference type="PROSITE" id="PS50157"/>
    </source>
</evidence>
<dbReference type="EMBL" id="VDEP01000001">
    <property type="protein sequence ID" value="KAA1138844.1"/>
    <property type="molecule type" value="Genomic_DNA"/>
</dbReference>
<dbReference type="InterPro" id="IPR013087">
    <property type="entry name" value="Znf_C2H2_type"/>
</dbReference>
<feature type="compositionally biased region" description="Low complexity" evidence="2">
    <location>
        <begin position="346"/>
        <end position="357"/>
    </location>
</feature>
<name>A0A5B0SQ99_PUCGR</name>
<reference evidence="4 5" key="1">
    <citation type="submission" date="2019-05" db="EMBL/GenBank/DDBJ databases">
        <title>Emergence of the Ug99 lineage of the wheat stem rust pathogen through somatic hybridization.</title>
        <authorList>
            <person name="Li F."/>
            <person name="Upadhyaya N.M."/>
            <person name="Sperschneider J."/>
            <person name="Matny O."/>
            <person name="Nguyen-Phuc H."/>
            <person name="Mago R."/>
            <person name="Raley C."/>
            <person name="Miller M.E."/>
            <person name="Silverstein K.A.T."/>
            <person name="Henningsen E."/>
            <person name="Hirsch C.D."/>
            <person name="Visser B."/>
            <person name="Pretorius Z.A."/>
            <person name="Steffenson B.J."/>
            <person name="Schwessinger B."/>
            <person name="Dodds P.N."/>
            <person name="Figueroa M."/>
        </authorList>
    </citation>
    <scope>NUCLEOTIDE SEQUENCE [LARGE SCALE GENOMIC DNA]</scope>
    <source>
        <strain evidence="4 5">Ug99</strain>
    </source>
</reference>
<sequence length="447" mass="52251">MNQYYQQQQQQQQQYYYYQQQQQQYYQQQQQPQQSNSLISSVNQAIQNHLPNNYHHHHPQTQVQPQPFQFPPQQFQYQQPYYQYPYPPATTSQGYSISPTAHPAPPYQPYPPPNNRHQQNHHQNQNDNSSNKRPKTHHNQLEKFRCEECRQDYYNLMDLSNHLRNHIKCDYQDCKFEAIQNILDLHREDRHLIFKPGREPKKANPKPDGPLNATIQGLGYALKTQEEIDNWIQERKKKWPTKAVITQKKAHAEEKKQKILSELSNKHKNEHKNRRRVWVRNDQLDDPVSTVRRAGPSSTKPDHRQGESHQLDGNESSSSGSDLDPVKDAVSSKIIPPVTGPSFTQPSSSSNPGPNKNHQTSQRQDHPDRPHQKSSSSNRRNDNSSSAHLFLDRSGLFSKLIEKDVEQDVSDLYDVIDFLTRNSFLDGFHTQILHPTHTEPPIQEVLE</sequence>
<keyword evidence="1" id="KW-0479">Metal-binding</keyword>
<dbReference type="InterPro" id="IPR019496">
    <property type="entry name" value="NUFIP1_cons_dom"/>
</dbReference>
<dbReference type="PANTHER" id="PTHR13309">
    <property type="entry name" value="NUCLEAR FRAGILE X MENTAL RETARDATION PROTEIN INTERACTING PROTEIN 1"/>
    <property type="match status" value="1"/>
</dbReference>
<protein>
    <recommendedName>
        <fullName evidence="3">C2H2-type domain-containing protein</fullName>
    </recommendedName>
</protein>
<dbReference type="PROSITE" id="PS50157">
    <property type="entry name" value="ZINC_FINGER_C2H2_2"/>
    <property type="match status" value="1"/>
</dbReference>
<keyword evidence="1" id="KW-0862">Zinc</keyword>
<dbReference type="AlphaFoldDB" id="A0A5B0SQ99"/>
<feature type="domain" description="C2H2-type" evidence="3">
    <location>
        <begin position="144"/>
        <end position="166"/>
    </location>
</feature>
<dbReference type="PANTHER" id="PTHR13309:SF0">
    <property type="entry name" value="FMR1-INTERACTING PROTEIN NUFIP1"/>
    <property type="match status" value="1"/>
</dbReference>
<feature type="compositionally biased region" description="Basic residues" evidence="2">
    <location>
        <begin position="268"/>
        <end position="278"/>
    </location>
</feature>
<feature type="compositionally biased region" description="Low complexity" evidence="2">
    <location>
        <begin position="374"/>
        <end position="386"/>
    </location>
</feature>
<dbReference type="GO" id="GO:0000492">
    <property type="term" value="P:box C/D snoRNP assembly"/>
    <property type="evidence" value="ECO:0007669"/>
    <property type="project" value="TreeGrafter"/>
</dbReference>
<gene>
    <name evidence="4" type="ORF">PGTUg99_021600</name>
</gene>
<dbReference type="GO" id="GO:0008270">
    <property type="term" value="F:zinc ion binding"/>
    <property type="evidence" value="ECO:0007669"/>
    <property type="project" value="UniProtKB-KW"/>
</dbReference>
<comment type="caution">
    <text evidence="4">The sequence shown here is derived from an EMBL/GenBank/DDBJ whole genome shotgun (WGS) entry which is preliminary data.</text>
</comment>
<keyword evidence="1" id="KW-0863">Zinc-finger</keyword>
<feature type="compositionally biased region" description="Pro residues" evidence="2">
    <location>
        <begin position="102"/>
        <end position="114"/>
    </location>
</feature>
<dbReference type="Proteomes" id="UP000325313">
    <property type="component" value="Unassembled WGS sequence"/>
</dbReference>
<accession>A0A5B0SQ99</accession>
<feature type="compositionally biased region" description="Polar residues" evidence="2">
    <location>
        <begin position="89"/>
        <end position="99"/>
    </location>
</feature>
<feature type="region of interest" description="Disordered" evidence="2">
    <location>
        <begin position="262"/>
        <end position="386"/>
    </location>
</feature>
<proteinExistence type="predicted"/>
<dbReference type="GO" id="GO:0005634">
    <property type="term" value="C:nucleus"/>
    <property type="evidence" value="ECO:0007669"/>
    <property type="project" value="TreeGrafter"/>
</dbReference>